<keyword evidence="6 11" id="KW-0812">Transmembrane</keyword>
<evidence type="ECO:0000313" key="14">
    <source>
        <dbReference type="EMBL" id="MBK4346563.1"/>
    </source>
</evidence>
<dbReference type="CDD" id="cd00075">
    <property type="entry name" value="HATPase"/>
    <property type="match status" value="1"/>
</dbReference>
<dbReference type="InterPro" id="IPR036097">
    <property type="entry name" value="HisK_dim/P_sf"/>
</dbReference>
<dbReference type="SMART" id="SM00304">
    <property type="entry name" value="HAMP"/>
    <property type="match status" value="1"/>
</dbReference>
<dbReference type="Gene3D" id="1.10.287.130">
    <property type="match status" value="1"/>
</dbReference>
<evidence type="ECO:0000256" key="5">
    <source>
        <dbReference type="ARBA" id="ARBA00022679"/>
    </source>
</evidence>
<dbReference type="Gene3D" id="6.10.340.10">
    <property type="match status" value="1"/>
</dbReference>
<dbReference type="PROSITE" id="PS50109">
    <property type="entry name" value="HIS_KIN"/>
    <property type="match status" value="1"/>
</dbReference>
<dbReference type="PANTHER" id="PTHR45436:SF5">
    <property type="entry name" value="SENSOR HISTIDINE KINASE TRCS"/>
    <property type="match status" value="1"/>
</dbReference>
<sequence length="472" mass="49997">MRRITVPVRVRILAVILVVTALGMAVAGGTSFLLQRERVLSQVDTRLTDTASRLRSIATGTDFATVRDLLGAAIQQITPDTNEGILGIVDGRAAVIPGSEVGLSLEKDTALIDRVNRETTKGRVVIGTTITDQGALRYIAVPVSAAGDSATGLYVAAFSIDAELAPIAEASATFALVSLGALIVVAIVGWFVAGRLLRPLRVLRETAERITATDLDERIPLSGHDDVSELTRTVNAMLDRMQHAIVGQRRLLDDVGHELRTPLTIVRGHLELLDAVDAEQVRATRDLTLDEVDRMRGLVADIALLARATRDTAVDIAPTDVASLTESVYAKVSALDGARDGRSWSLTETAEAVAGLDADSITQAWLQLASNADRYATPGTRVELGSRVSGDSLLLWVRDVGPGIPSEAHGRIFERFRRGTAQQRGRGETGSGLGLAIVAAIARAHGGTVLLDSAPGVGSTFTLVLPISEGRP</sequence>
<accession>A0A934W169</accession>
<dbReference type="InterPro" id="IPR005467">
    <property type="entry name" value="His_kinase_dom"/>
</dbReference>
<name>A0A934W169_9MICO</name>
<evidence type="ECO:0000256" key="1">
    <source>
        <dbReference type="ARBA" id="ARBA00000085"/>
    </source>
</evidence>
<evidence type="ECO:0000256" key="10">
    <source>
        <dbReference type="ARBA" id="ARBA00023136"/>
    </source>
</evidence>
<dbReference type="Proteomes" id="UP000636458">
    <property type="component" value="Unassembled WGS sequence"/>
</dbReference>
<keyword evidence="15" id="KW-1185">Reference proteome</keyword>
<reference evidence="14" key="1">
    <citation type="submission" date="2021-01" db="EMBL/GenBank/DDBJ databases">
        <title>Lacisediminihabitans sp. nov. strain G11-30, isolated from Antarctic Soil.</title>
        <authorList>
            <person name="Li J."/>
        </authorList>
    </citation>
    <scope>NUCLEOTIDE SEQUENCE</scope>
    <source>
        <strain evidence="14">G11-30</strain>
    </source>
</reference>
<dbReference type="GO" id="GO:0005886">
    <property type="term" value="C:plasma membrane"/>
    <property type="evidence" value="ECO:0007669"/>
    <property type="project" value="UniProtKB-SubCell"/>
</dbReference>
<dbReference type="Pfam" id="PF02518">
    <property type="entry name" value="HATPase_c"/>
    <property type="match status" value="1"/>
</dbReference>
<keyword evidence="7 14" id="KW-0418">Kinase</keyword>
<organism evidence="14 15">
    <name type="scientific">Lacisediminihabitans changchengi</name>
    <dbReference type="NCBI Taxonomy" id="2787634"/>
    <lineage>
        <taxon>Bacteria</taxon>
        <taxon>Bacillati</taxon>
        <taxon>Actinomycetota</taxon>
        <taxon>Actinomycetes</taxon>
        <taxon>Micrococcales</taxon>
        <taxon>Microbacteriaceae</taxon>
        <taxon>Lacisediminihabitans</taxon>
    </lineage>
</organism>
<feature type="transmembrane region" description="Helical" evidence="11">
    <location>
        <begin position="174"/>
        <end position="193"/>
    </location>
</feature>
<comment type="caution">
    <text evidence="14">The sequence shown here is derived from an EMBL/GenBank/DDBJ whole genome shotgun (WGS) entry which is preliminary data.</text>
</comment>
<evidence type="ECO:0000313" key="15">
    <source>
        <dbReference type="Proteomes" id="UP000636458"/>
    </source>
</evidence>
<dbReference type="InterPro" id="IPR003660">
    <property type="entry name" value="HAMP_dom"/>
</dbReference>
<dbReference type="CDD" id="cd00082">
    <property type="entry name" value="HisKA"/>
    <property type="match status" value="1"/>
</dbReference>
<dbReference type="InterPro" id="IPR003594">
    <property type="entry name" value="HATPase_dom"/>
</dbReference>
<dbReference type="InterPro" id="IPR004358">
    <property type="entry name" value="Sig_transdc_His_kin-like_C"/>
</dbReference>
<evidence type="ECO:0000256" key="4">
    <source>
        <dbReference type="ARBA" id="ARBA00022553"/>
    </source>
</evidence>
<dbReference type="SUPFAM" id="SSF158472">
    <property type="entry name" value="HAMP domain-like"/>
    <property type="match status" value="1"/>
</dbReference>
<protein>
    <recommendedName>
        <fullName evidence="3">histidine kinase</fullName>
        <ecNumber evidence="3">2.7.13.3</ecNumber>
    </recommendedName>
</protein>
<dbReference type="EMBL" id="JAEPES010000001">
    <property type="protein sequence ID" value="MBK4346563.1"/>
    <property type="molecule type" value="Genomic_DNA"/>
</dbReference>
<keyword evidence="5" id="KW-0808">Transferase</keyword>
<gene>
    <name evidence="14" type="ORF">IV501_02845</name>
</gene>
<comment type="catalytic activity">
    <reaction evidence="1">
        <text>ATP + protein L-histidine = ADP + protein N-phospho-L-histidine.</text>
        <dbReference type="EC" id="2.7.13.3"/>
    </reaction>
</comment>
<dbReference type="PANTHER" id="PTHR45436">
    <property type="entry name" value="SENSOR HISTIDINE KINASE YKOH"/>
    <property type="match status" value="1"/>
</dbReference>
<evidence type="ECO:0000256" key="11">
    <source>
        <dbReference type="SAM" id="Phobius"/>
    </source>
</evidence>
<dbReference type="AlphaFoldDB" id="A0A934W169"/>
<evidence type="ECO:0000259" key="13">
    <source>
        <dbReference type="PROSITE" id="PS50885"/>
    </source>
</evidence>
<dbReference type="RefSeq" id="WP_200554887.1">
    <property type="nucleotide sequence ID" value="NZ_JAEPES010000001.1"/>
</dbReference>
<dbReference type="Pfam" id="PF00512">
    <property type="entry name" value="HisKA"/>
    <property type="match status" value="1"/>
</dbReference>
<feature type="domain" description="Histidine kinase" evidence="12">
    <location>
        <begin position="254"/>
        <end position="469"/>
    </location>
</feature>
<dbReference type="InterPro" id="IPR036890">
    <property type="entry name" value="HATPase_C_sf"/>
</dbReference>
<dbReference type="EC" id="2.7.13.3" evidence="3"/>
<feature type="domain" description="HAMP" evidence="13">
    <location>
        <begin position="194"/>
        <end position="246"/>
    </location>
</feature>
<comment type="subcellular location">
    <subcellularLocation>
        <location evidence="2">Cell membrane</location>
    </subcellularLocation>
</comment>
<keyword evidence="8 11" id="KW-1133">Transmembrane helix</keyword>
<evidence type="ECO:0000259" key="12">
    <source>
        <dbReference type="PROSITE" id="PS50109"/>
    </source>
</evidence>
<evidence type="ECO:0000256" key="7">
    <source>
        <dbReference type="ARBA" id="ARBA00022777"/>
    </source>
</evidence>
<dbReference type="SUPFAM" id="SSF47384">
    <property type="entry name" value="Homodimeric domain of signal transducing histidine kinase"/>
    <property type="match status" value="1"/>
</dbReference>
<evidence type="ECO:0000256" key="2">
    <source>
        <dbReference type="ARBA" id="ARBA00004236"/>
    </source>
</evidence>
<dbReference type="InterPro" id="IPR050428">
    <property type="entry name" value="TCS_sensor_his_kinase"/>
</dbReference>
<dbReference type="SUPFAM" id="SSF55874">
    <property type="entry name" value="ATPase domain of HSP90 chaperone/DNA topoisomerase II/histidine kinase"/>
    <property type="match status" value="1"/>
</dbReference>
<dbReference type="PRINTS" id="PR00344">
    <property type="entry name" value="BCTRLSENSOR"/>
</dbReference>
<evidence type="ECO:0000256" key="6">
    <source>
        <dbReference type="ARBA" id="ARBA00022692"/>
    </source>
</evidence>
<keyword evidence="10 11" id="KW-0472">Membrane</keyword>
<dbReference type="InterPro" id="IPR003661">
    <property type="entry name" value="HisK_dim/P_dom"/>
</dbReference>
<evidence type="ECO:0000256" key="9">
    <source>
        <dbReference type="ARBA" id="ARBA00023012"/>
    </source>
</evidence>
<keyword evidence="9" id="KW-0902">Two-component regulatory system</keyword>
<dbReference type="SMART" id="SM00388">
    <property type="entry name" value="HisKA"/>
    <property type="match status" value="1"/>
</dbReference>
<evidence type="ECO:0000256" key="8">
    <source>
        <dbReference type="ARBA" id="ARBA00022989"/>
    </source>
</evidence>
<dbReference type="CDD" id="cd06225">
    <property type="entry name" value="HAMP"/>
    <property type="match status" value="1"/>
</dbReference>
<dbReference type="Gene3D" id="3.30.565.10">
    <property type="entry name" value="Histidine kinase-like ATPase, C-terminal domain"/>
    <property type="match status" value="1"/>
</dbReference>
<keyword evidence="4" id="KW-0597">Phosphoprotein</keyword>
<dbReference type="Pfam" id="PF00672">
    <property type="entry name" value="HAMP"/>
    <property type="match status" value="1"/>
</dbReference>
<dbReference type="SMART" id="SM00387">
    <property type="entry name" value="HATPase_c"/>
    <property type="match status" value="1"/>
</dbReference>
<proteinExistence type="predicted"/>
<dbReference type="GO" id="GO:0000155">
    <property type="term" value="F:phosphorelay sensor kinase activity"/>
    <property type="evidence" value="ECO:0007669"/>
    <property type="project" value="InterPro"/>
</dbReference>
<dbReference type="PROSITE" id="PS50885">
    <property type="entry name" value="HAMP"/>
    <property type="match status" value="1"/>
</dbReference>
<evidence type="ECO:0000256" key="3">
    <source>
        <dbReference type="ARBA" id="ARBA00012438"/>
    </source>
</evidence>